<dbReference type="InterPro" id="IPR039247">
    <property type="entry name" value="KhpB"/>
</dbReference>
<accession>A0A2M6Z2C1</accession>
<dbReference type="GO" id="GO:0003723">
    <property type="term" value="F:RNA binding"/>
    <property type="evidence" value="ECO:0007669"/>
    <property type="project" value="UniProtKB-KW"/>
</dbReference>
<dbReference type="PANTHER" id="PTHR35800:SF1">
    <property type="entry name" value="RNA-BINDING PROTEIN KHPB"/>
    <property type="match status" value="1"/>
</dbReference>
<evidence type="ECO:0000313" key="3">
    <source>
        <dbReference type="EMBL" id="PIU46554.1"/>
    </source>
</evidence>
<dbReference type="InterPro" id="IPR001374">
    <property type="entry name" value="R3H_dom"/>
</dbReference>
<dbReference type="InterPro" id="IPR034079">
    <property type="entry name" value="R3H_KhpB"/>
</dbReference>
<evidence type="ECO:0000256" key="1">
    <source>
        <dbReference type="ARBA" id="ARBA00022884"/>
    </source>
</evidence>
<dbReference type="PANTHER" id="PTHR35800">
    <property type="entry name" value="PROTEIN JAG"/>
    <property type="match status" value="1"/>
</dbReference>
<dbReference type="InterPro" id="IPR036867">
    <property type="entry name" value="R3H_dom_sf"/>
</dbReference>
<dbReference type="Gene3D" id="3.30.1370.50">
    <property type="entry name" value="R3H-like domain"/>
    <property type="match status" value="1"/>
</dbReference>
<dbReference type="Pfam" id="PF01424">
    <property type="entry name" value="R3H"/>
    <property type="match status" value="1"/>
</dbReference>
<organism evidence="3 4">
    <name type="scientific">bacterium (Candidatus Gribaldobacteria) CG07_land_8_20_14_0_80_33_18</name>
    <dbReference type="NCBI Taxonomy" id="2014272"/>
    <lineage>
        <taxon>Bacteria</taxon>
        <taxon>Candidatus Gribaldobacteria</taxon>
    </lineage>
</organism>
<dbReference type="InterPro" id="IPR004044">
    <property type="entry name" value="KH_dom_type_2"/>
</dbReference>
<dbReference type="Proteomes" id="UP000228777">
    <property type="component" value="Unassembled WGS sequence"/>
</dbReference>
<dbReference type="PROSITE" id="PS51061">
    <property type="entry name" value="R3H"/>
    <property type="match status" value="1"/>
</dbReference>
<sequence>MVNLSKIKKITEDFFSKLGFIGKIKVELISENTVSLNLETDEPQILIGKEGQTLSEIQHLLLRILRKQIKEMFFINLDINDYKKKKFDYLKDLAKELADEVALTKKEKVLSPMPSYERRIIHLEISKREDVKTESIGEEPERRIVIKPII</sequence>
<dbReference type="Gene3D" id="3.30.300.20">
    <property type="match status" value="1"/>
</dbReference>
<proteinExistence type="predicted"/>
<dbReference type="InterPro" id="IPR015946">
    <property type="entry name" value="KH_dom-like_a/b"/>
</dbReference>
<dbReference type="CDD" id="cd02644">
    <property type="entry name" value="R3H_jag"/>
    <property type="match status" value="1"/>
</dbReference>
<dbReference type="SMART" id="SM00393">
    <property type="entry name" value="R3H"/>
    <property type="match status" value="1"/>
</dbReference>
<keyword evidence="1" id="KW-0694">RNA-binding</keyword>
<dbReference type="Pfam" id="PF07650">
    <property type="entry name" value="KH_2"/>
    <property type="match status" value="1"/>
</dbReference>
<dbReference type="SUPFAM" id="SSF82708">
    <property type="entry name" value="R3H domain"/>
    <property type="match status" value="1"/>
</dbReference>
<dbReference type="AlphaFoldDB" id="A0A2M6Z2C1"/>
<comment type="caution">
    <text evidence="3">The sequence shown here is derived from an EMBL/GenBank/DDBJ whole genome shotgun (WGS) entry which is preliminary data.</text>
</comment>
<gene>
    <name evidence="3" type="ORF">COS93_02215</name>
</gene>
<evidence type="ECO:0000259" key="2">
    <source>
        <dbReference type="PROSITE" id="PS51061"/>
    </source>
</evidence>
<name>A0A2M6Z2C1_9BACT</name>
<protein>
    <recommendedName>
        <fullName evidence="2">R3H domain-containing protein</fullName>
    </recommendedName>
</protein>
<reference evidence="4" key="1">
    <citation type="submission" date="2017-09" db="EMBL/GenBank/DDBJ databases">
        <title>Depth-based differentiation of microbial function through sediment-hosted aquifers and enrichment of novel symbionts in the deep terrestrial subsurface.</title>
        <authorList>
            <person name="Probst A.J."/>
            <person name="Ladd B."/>
            <person name="Jarett J.K."/>
            <person name="Geller-Mcgrath D.E."/>
            <person name="Sieber C.M.K."/>
            <person name="Emerson J.B."/>
            <person name="Anantharaman K."/>
            <person name="Thomas B.C."/>
            <person name="Malmstrom R."/>
            <person name="Stieglmeier M."/>
            <person name="Klingl A."/>
            <person name="Woyke T."/>
            <person name="Ryan C.M."/>
            <person name="Banfield J.F."/>
        </authorList>
    </citation>
    <scope>NUCLEOTIDE SEQUENCE [LARGE SCALE GENOMIC DNA]</scope>
</reference>
<dbReference type="InterPro" id="IPR038008">
    <property type="entry name" value="Jag_KH"/>
</dbReference>
<evidence type="ECO:0000313" key="4">
    <source>
        <dbReference type="Proteomes" id="UP000228777"/>
    </source>
</evidence>
<dbReference type="EMBL" id="PEWP01000044">
    <property type="protein sequence ID" value="PIU46554.1"/>
    <property type="molecule type" value="Genomic_DNA"/>
</dbReference>
<feature type="domain" description="R3H" evidence="2">
    <location>
        <begin position="84"/>
        <end position="150"/>
    </location>
</feature>
<dbReference type="CDD" id="cd02414">
    <property type="entry name" value="KH-II_Jag"/>
    <property type="match status" value="1"/>
</dbReference>